<dbReference type="GO" id="GO:0005789">
    <property type="term" value="C:endoplasmic reticulum membrane"/>
    <property type="evidence" value="ECO:0007669"/>
    <property type="project" value="TreeGrafter"/>
</dbReference>
<evidence type="ECO:0000313" key="6">
    <source>
        <dbReference type="EMBL" id="CAF3757042.1"/>
    </source>
</evidence>
<dbReference type="PANTHER" id="PTHR10859">
    <property type="entry name" value="GLYCOSYL TRANSFERASE"/>
    <property type="match status" value="1"/>
</dbReference>
<reference evidence="1" key="1">
    <citation type="submission" date="2021-02" db="EMBL/GenBank/DDBJ databases">
        <authorList>
            <person name="Nowell W R."/>
        </authorList>
    </citation>
    <scope>NUCLEOTIDE SEQUENCE</scope>
</reference>
<evidence type="ECO:0000313" key="2">
    <source>
        <dbReference type="EMBL" id="CAF1090632.1"/>
    </source>
</evidence>
<dbReference type="Proteomes" id="UP000663870">
    <property type="component" value="Unassembled WGS sequence"/>
</dbReference>
<dbReference type="PANTHER" id="PTHR10859:SF91">
    <property type="entry name" value="DOLICHYL-PHOSPHATE BETA-GLUCOSYLTRANSFERASE"/>
    <property type="match status" value="1"/>
</dbReference>
<dbReference type="Proteomes" id="UP000663882">
    <property type="component" value="Unassembled WGS sequence"/>
</dbReference>
<dbReference type="OrthoDB" id="3784at2759"/>
<dbReference type="EMBL" id="CAJNOT010000688">
    <property type="protein sequence ID" value="CAF1056105.1"/>
    <property type="molecule type" value="Genomic_DNA"/>
</dbReference>
<dbReference type="Proteomes" id="UP000663864">
    <property type="component" value="Unassembled WGS sequence"/>
</dbReference>
<evidence type="ECO:0000313" key="5">
    <source>
        <dbReference type="EMBL" id="CAF1389889.1"/>
    </source>
</evidence>
<sequence>MVSRSENEKYFQDPIKKYRKQFPSINDSSSKYLSVIIPTYEEVDRLPDMMKDTMNYLEQRQICMTFYNNDLK</sequence>
<dbReference type="EMBL" id="CAJNOL010001605">
    <property type="protein sequence ID" value="CAF1389889.1"/>
    <property type="molecule type" value="Genomic_DNA"/>
</dbReference>
<dbReference type="GO" id="GO:0006487">
    <property type="term" value="P:protein N-linked glycosylation"/>
    <property type="evidence" value="ECO:0007669"/>
    <property type="project" value="TreeGrafter"/>
</dbReference>
<dbReference type="EMBL" id="CAJNOO010001072">
    <property type="protein sequence ID" value="CAF1090632.1"/>
    <property type="molecule type" value="Genomic_DNA"/>
</dbReference>
<evidence type="ECO:0000313" key="8">
    <source>
        <dbReference type="Proteomes" id="UP000663870"/>
    </source>
</evidence>
<evidence type="ECO:0000313" key="1">
    <source>
        <dbReference type="EMBL" id="CAF1056105.1"/>
    </source>
</evidence>
<dbReference type="EMBL" id="CAJOBE010001588">
    <property type="protein sequence ID" value="CAF3757042.1"/>
    <property type="molecule type" value="Genomic_DNA"/>
</dbReference>
<dbReference type="EMBL" id="CAJNOU010001249">
    <property type="protein sequence ID" value="CAF1175784.1"/>
    <property type="molecule type" value="Genomic_DNA"/>
</dbReference>
<dbReference type="EMBL" id="CAJNOH010000936">
    <property type="protein sequence ID" value="CAF1150984.1"/>
    <property type="molecule type" value="Genomic_DNA"/>
</dbReference>
<name>A0A814KV66_9BILA</name>
<keyword evidence="8" id="KW-1185">Reference proteome</keyword>
<dbReference type="AlphaFoldDB" id="A0A814KV66"/>
<proteinExistence type="predicted"/>
<evidence type="ECO:0000313" key="7">
    <source>
        <dbReference type="Proteomes" id="UP000663864"/>
    </source>
</evidence>
<evidence type="ECO:0000313" key="3">
    <source>
        <dbReference type="EMBL" id="CAF1150984.1"/>
    </source>
</evidence>
<dbReference type="Proteomes" id="UP000663874">
    <property type="component" value="Unassembled WGS sequence"/>
</dbReference>
<gene>
    <name evidence="6" type="ORF">FNK824_LOCUS12580</name>
    <name evidence="5" type="ORF">JXQ802_LOCUS34145</name>
    <name evidence="3" type="ORF">PYM288_LOCUS22224</name>
    <name evidence="2" type="ORF">RFH988_LOCUS18780</name>
    <name evidence="4" type="ORF">SEV965_LOCUS19772</name>
    <name evidence="1" type="ORF">ZHD862_LOCUS15315</name>
</gene>
<evidence type="ECO:0000313" key="4">
    <source>
        <dbReference type="EMBL" id="CAF1175784.1"/>
    </source>
</evidence>
<dbReference type="Proteomes" id="UP000663854">
    <property type="component" value="Unassembled WGS sequence"/>
</dbReference>
<accession>A0A814KV66</accession>
<organism evidence="1 7">
    <name type="scientific">Rotaria sordida</name>
    <dbReference type="NCBI Taxonomy" id="392033"/>
    <lineage>
        <taxon>Eukaryota</taxon>
        <taxon>Metazoa</taxon>
        <taxon>Spiralia</taxon>
        <taxon>Gnathifera</taxon>
        <taxon>Rotifera</taxon>
        <taxon>Eurotatoria</taxon>
        <taxon>Bdelloidea</taxon>
        <taxon>Philodinida</taxon>
        <taxon>Philodinidae</taxon>
        <taxon>Rotaria</taxon>
    </lineage>
</organism>
<comment type="caution">
    <text evidence="1">The sequence shown here is derived from an EMBL/GenBank/DDBJ whole genome shotgun (WGS) entry which is preliminary data.</text>
</comment>
<protein>
    <submittedName>
        <fullName evidence="1">Uncharacterized protein</fullName>
    </submittedName>
</protein>
<dbReference type="Proteomes" id="UP000663889">
    <property type="component" value="Unassembled WGS sequence"/>
</dbReference>